<feature type="compositionally biased region" description="Acidic residues" evidence="1">
    <location>
        <begin position="78"/>
        <end position="111"/>
    </location>
</feature>
<protein>
    <submittedName>
        <fullName evidence="2">Uncharacterized protein</fullName>
    </submittedName>
</protein>
<dbReference type="AlphaFoldDB" id="A0A2A4K484"/>
<evidence type="ECO:0000256" key="1">
    <source>
        <dbReference type="SAM" id="MobiDB-lite"/>
    </source>
</evidence>
<feature type="compositionally biased region" description="Basic and acidic residues" evidence="1">
    <location>
        <begin position="66"/>
        <end position="77"/>
    </location>
</feature>
<sequence>MHRLPVRRPRYCSRLYFNKPICPCERVTPEPQKEYPVPRPWVTFTGDEDQSFFDISADMASLEVQEAAKKRAKKEAEPVDEEPSVADSDDSFDGETSDSNDDDFTESDSDAAEACGPFASTSAEGEINRSRGHGFRGVARAPRGWLEPPGEGPGAVELGGLHAHGPRSAEQRFFIEGTPL</sequence>
<accession>A0A2A4K484</accession>
<gene>
    <name evidence="2" type="ORF">B5V51_2138</name>
</gene>
<reference evidence="2" key="1">
    <citation type="submission" date="2017-09" db="EMBL/GenBank/DDBJ databases">
        <title>Contemporary evolution of a Lepidopteran species, Heliothis virescens, in response to modern agricultural practices.</title>
        <authorList>
            <person name="Fritz M.L."/>
            <person name="Deyonke A.M."/>
            <person name="Papanicolaou A."/>
            <person name="Micinski S."/>
            <person name="Westbrook J."/>
            <person name="Gould F."/>
        </authorList>
    </citation>
    <scope>NUCLEOTIDE SEQUENCE [LARGE SCALE GENOMIC DNA]</scope>
    <source>
        <strain evidence="2">HvINT-</strain>
        <tissue evidence="2">Whole body</tissue>
    </source>
</reference>
<comment type="caution">
    <text evidence="2">The sequence shown here is derived from an EMBL/GenBank/DDBJ whole genome shotgun (WGS) entry which is preliminary data.</text>
</comment>
<feature type="region of interest" description="Disordered" evidence="1">
    <location>
        <begin position="65"/>
        <end position="180"/>
    </location>
</feature>
<organism evidence="2">
    <name type="scientific">Heliothis virescens</name>
    <name type="common">Tobacco budworm moth</name>
    <dbReference type="NCBI Taxonomy" id="7102"/>
    <lineage>
        <taxon>Eukaryota</taxon>
        <taxon>Metazoa</taxon>
        <taxon>Ecdysozoa</taxon>
        <taxon>Arthropoda</taxon>
        <taxon>Hexapoda</taxon>
        <taxon>Insecta</taxon>
        <taxon>Pterygota</taxon>
        <taxon>Neoptera</taxon>
        <taxon>Endopterygota</taxon>
        <taxon>Lepidoptera</taxon>
        <taxon>Glossata</taxon>
        <taxon>Ditrysia</taxon>
        <taxon>Noctuoidea</taxon>
        <taxon>Noctuidae</taxon>
        <taxon>Heliothinae</taxon>
        <taxon>Heliothis</taxon>
    </lineage>
</organism>
<dbReference type="EMBL" id="NWSH01000146">
    <property type="protein sequence ID" value="PCG79071.1"/>
    <property type="molecule type" value="Genomic_DNA"/>
</dbReference>
<proteinExistence type="predicted"/>
<evidence type="ECO:0000313" key="2">
    <source>
        <dbReference type="EMBL" id="PCG79071.1"/>
    </source>
</evidence>
<name>A0A2A4K484_HELVI</name>